<keyword evidence="4 7" id="KW-1133">Transmembrane helix</keyword>
<feature type="transmembrane region" description="Helical" evidence="7">
    <location>
        <begin position="32"/>
        <end position="51"/>
    </location>
</feature>
<dbReference type="Proteomes" id="UP000502508">
    <property type="component" value="Chromosome"/>
</dbReference>
<keyword evidence="3 7" id="KW-0812">Transmembrane</keyword>
<evidence type="ECO:0000256" key="4">
    <source>
        <dbReference type="ARBA" id="ARBA00022989"/>
    </source>
</evidence>
<feature type="transmembrane region" description="Helical" evidence="7">
    <location>
        <begin position="293"/>
        <end position="319"/>
    </location>
</feature>
<evidence type="ECO:0000256" key="7">
    <source>
        <dbReference type="SAM" id="Phobius"/>
    </source>
</evidence>
<keyword evidence="5 7" id="KW-0472">Membrane</keyword>
<feature type="transmembrane region" description="Helical" evidence="7">
    <location>
        <begin position="383"/>
        <end position="403"/>
    </location>
</feature>
<feature type="domain" description="MacB-like periplasmic core" evidence="9">
    <location>
        <begin position="31"/>
        <end position="236"/>
    </location>
</feature>
<dbReference type="RefSeq" id="WP_173041729.1">
    <property type="nucleotide sequence ID" value="NZ_AP022870.1"/>
</dbReference>
<sequence length="416" mass="42429">MASDRTRRSVLYLRGLAAEALAGIVRRPGRSALAALGTVLGVGASVAVLGLTSTANGQISKTFDELTATTVVVTDAGDGRAHNQDNPARVSFPADADHKIAGLNGAVAGGVFWTVPLAHPVIGASPVVGATSAANASDLPVYAASAGLLTAAGPLLRSGSLFNAFHDERGERVAVLGADAATRLGISQVVNRPAVFINGTAFTVVGIVEDTARVPELLLGVILPRGTAERLYPAPDPAVSPAQMVIETQMGAAQLIARQTPVALRPDNPQFLRAEPPPDPRTMRDSVKTDGSALFLLLAAICLVIGAAGIAGTTLVATWERVGEIGLRRALGARRRHVTAQFLTEAAALGALGGVIGTALGVATVVLVAVVNQWTAVLDPMTVLPAPLVGAATGLLAGCYPALRAATVNPVEALRR</sequence>
<dbReference type="Pfam" id="PF12704">
    <property type="entry name" value="MacB_PCD"/>
    <property type="match status" value="1"/>
</dbReference>
<comment type="subcellular location">
    <subcellularLocation>
        <location evidence="1">Cell membrane</location>
        <topology evidence="1">Multi-pass membrane protein</topology>
    </subcellularLocation>
</comment>
<evidence type="ECO:0000313" key="10">
    <source>
        <dbReference type="EMBL" id="BCB82068.1"/>
    </source>
</evidence>
<reference evidence="10 11" key="2">
    <citation type="submission" date="2020-03" db="EMBL/GenBank/DDBJ databases">
        <authorList>
            <person name="Ichikawa N."/>
            <person name="Kimura A."/>
            <person name="Kitahashi Y."/>
            <person name="Uohara A."/>
        </authorList>
    </citation>
    <scope>NUCLEOTIDE SEQUENCE [LARGE SCALE GENOMIC DNA]</scope>
    <source>
        <strain evidence="10 11">NBRC 107702</strain>
    </source>
</reference>
<keyword evidence="11" id="KW-1185">Reference proteome</keyword>
<protein>
    <submittedName>
        <fullName evidence="10">ABC transporter permease</fullName>
    </submittedName>
</protein>
<evidence type="ECO:0000256" key="1">
    <source>
        <dbReference type="ARBA" id="ARBA00004651"/>
    </source>
</evidence>
<dbReference type="InterPro" id="IPR003838">
    <property type="entry name" value="ABC3_permease_C"/>
</dbReference>
<proteinExistence type="inferred from homology"/>
<comment type="similarity">
    <text evidence="6">Belongs to the ABC-4 integral membrane protein family.</text>
</comment>
<dbReference type="InterPro" id="IPR050250">
    <property type="entry name" value="Macrolide_Exporter_MacB"/>
</dbReference>
<keyword evidence="2" id="KW-1003">Cell membrane</keyword>
<organism evidence="10 11">
    <name type="scientific">Phytohabitans flavus</name>
    <dbReference type="NCBI Taxonomy" id="1076124"/>
    <lineage>
        <taxon>Bacteria</taxon>
        <taxon>Bacillati</taxon>
        <taxon>Actinomycetota</taxon>
        <taxon>Actinomycetes</taxon>
        <taxon>Micromonosporales</taxon>
        <taxon>Micromonosporaceae</taxon>
    </lineage>
</organism>
<dbReference type="AlphaFoldDB" id="A0A6F8Y7V7"/>
<dbReference type="EMBL" id="AP022870">
    <property type="protein sequence ID" value="BCB82068.1"/>
    <property type="molecule type" value="Genomic_DNA"/>
</dbReference>
<dbReference type="PANTHER" id="PTHR30572">
    <property type="entry name" value="MEMBRANE COMPONENT OF TRANSPORTER-RELATED"/>
    <property type="match status" value="1"/>
</dbReference>
<evidence type="ECO:0000256" key="6">
    <source>
        <dbReference type="ARBA" id="ARBA00038076"/>
    </source>
</evidence>
<evidence type="ECO:0000256" key="5">
    <source>
        <dbReference type="ARBA" id="ARBA00023136"/>
    </source>
</evidence>
<dbReference type="InterPro" id="IPR025857">
    <property type="entry name" value="MacB_PCD"/>
</dbReference>
<evidence type="ECO:0000256" key="2">
    <source>
        <dbReference type="ARBA" id="ARBA00022475"/>
    </source>
</evidence>
<evidence type="ECO:0000259" key="9">
    <source>
        <dbReference type="Pfam" id="PF12704"/>
    </source>
</evidence>
<feature type="domain" description="ABC3 transporter permease C-terminal" evidence="8">
    <location>
        <begin position="297"/>
        <end position="410"/>
    </location>
</feature>
<accession>A0A6F8Y7V7</accession>
<dbReference type="PANTHER" id="PTHR30572:SF4">
    <property type="entry name" value="ABC TRANSPORTER PERMEASE YTRF"/>
    <property type="match status" value="1"/>
</dbReference>
<name>A0A6F8Y7V7_9ACTN</name>
<evidence type="ECO:0000256" key="3">
    <source>
        <dbReference type="ARBA" id="ARBA00022692"/>
    </source>
</evidence>
<dbReference type="Pfam" id="PF02687">
    <property type="entry name" value="FtsX"/>
    <property type="match status" value="1"/>
</dbReference>
<gene>
    <name evidence="10" type="ORF">Pflav_084780</name>
</gene>
<reference evidence="10 11" key="1">
    <citation type="submission" date="2020-03" db="EMBL/GenBank/DDBJ databases">
        <title>Whole genome shotgun sequence of Phytohabitans flavus NBRC 107702.</title>
        <authorList>
            <person name="Komaki H."/>
            <person name="Tamura T."/>
        </authorList>
    </citation>
    <scope>NUCLEOTIDE SEQUENCE [LARGE SCALE GENOMIC DNA]</scope>
    <source>
        <strain evidence="10 11">NBRC 107702</strain>
    </source>
</reference>
<evidence type="ECO:0000313" key="11">
    <source>
        <dbReference type="Proteomes" id="UP000502508"/>
    </source>
</evidence>
<dbReference type="GO" id="GO:0005886">
    <property type="term" value="C:plasma membrane"/>
    <property type="evidence" value="ECO:0007669"/>
    <property type="project" value="UniProtKB-SubCell"/>
</dbReference>
<dbReference type="GO" id="GO:0022857">
    <property type="term" value="F:transmembrane transporter activity"/>
    <property type="evidence" value="ECO:0007669"/>
    <property type="project" value="TreeGrafter"/>
</dbReference>
<dbReference type="KEGG" id="pfla:Pflav_084780"/>
<evidence type="ECO:0000259" key="8">
    <source>
        <dbReference type="Pfam" id="PF02687"/>
    </source>
</evidence>
<feature type="transmembrane region" description="Helical" evidence="7">
    <location>
        <begin position="346"/>
        <end position="371"/>
    </location>
</feature>